<sequence>VGAGGPGPPGFAPEDLDETGRAQYELFKQGKVNRRKLLVRLKDNPTVQAAGEGGYWDPFRDGEVTETVVESPGQTTTTTTATLRGPNFQAFARRTVTRATGFRDVENMKKRGKDSMDGFLKENNLTTEMKHAWYGAQSGIAVLDLEDESKAEELWMKLKSMEGRNGREGVIDFVELDVQFEAFQTDLNCRPIDDWGFHQTRTPQALQLLGESEPDSNNANVTVAVVDSGVDYTHPALANRIFVNEVELNGEDGVDDDLNGFVDDIRGWNFFENTNETMDRNGHGTHVAGILAADPDPSGRVNHQGIAPNALILPCRFT</sequence>
<dbReference type="AlphaFoldDB" id="A0A8S1JDX2"/>
<dbReference type="InterPro" id="IPR023827">
    <property type="entry name" value="Peptidase_S8_Asp-AS"/>
</dbReference>
<dbReference type="InterPro" id="IPR015500">
    <property type="entry name" value="Peptidase_S8_subtilisin-rel"/>
</dbReference>
<dbReference type="InterPro" id="IPR000209">
    <property type="entry name" value="Peptidase_S8/S53_dom"/>
</dbReference>
<dbReference type="PROSITE" id="PS51892">
    <property type="entry name" value="SUBTILASE"/>
    <property type="match status" value="1"/>
</dbReference>
<evidence type="ECO:0000313" key="8">
    <source>
        <dbReference type="Proteomes" id="UP000708148"/>
    </source>
</evidence>
<dbReference type="GO" id="GO:0004252">
    <property type="term" value="F:serine-type endopeptidase activity"/>
    <property type="evidence" value="ECO:0007669"/>
    <property type="project" value="InterPro"/>
</dbReference>
<evidence type="ECO:0000313" key="7">
    <source>
        <dbReference type="EMBL" id="CAD7704405.1"/>
    </source>
</evidence>
<evidence type="ECO:0000256" key="1">
    <source>
        <dbReference type="ARBA" id="ARBA00011073"/>
    </source>
</evidence>
<comment type="caution">
    <text evidence="7">The sequence shown here is derived from an EMBL/GenBank/DDBJ whole genome shotgun (WGS) entry which is preliminary data.</text>
</comment>
<keyword evidence="3" id="KW-0378">Hydrolase</keyword>
<name>A0A8S1JDX2_9CHLO</name>
<protein>
    <recommendedName>
        <fullName evidence="6">Peptidase S8/S53 domain-containing protein</fullName>
    </recommendedName>
</protein>
<keyword evidence="8" id="KW-1185">Reference proteome</keyword>
<feature type="non-terminal residue" evidence="7">
    <location>
        <position position="1"/>
    </location>
</feature>
<organism evidence="7 8">
    <name type="scientific">Ostreobium quekettii</name>
    <dbReference type="NCBI Taxonomy" id="121088"/>
    <lineage>
        <taxon>Eukaryota</taxon>
        <taxon>Viridiplantae</taxon>
        <taxon>Chlorophyta</taxon>
        <taxon>core chlorophytes</taxon>
        <taxon>Ulvophyceae</taxon>
        <taxon>TCBD clade</taxon>
        <taxon>Bryopsidales</taxon>
        <taxon>Ostreobineae</taxon>
        <taxon>Ostreobiaceae</taxon>
        <taxon>Ostreobium</taxon>
    </lineage>
</organism>
<dbReference type="PROSITE" id="PS00136">
    <property type="entry name" value="SUBTILASE_ASP"/>
    <property type="match status" value="1"/>
</dbReference>
<proteinExistence type="inferred from homology"/>
<reference evidence="7" key="1">
    <citation type="submission" date="2020-12" db="EMBL/GenBank/DDBJ databases">
        <authorList>
            <person name="Iha C."/>
        </authorList>
    </citation>
    <scope>NUCLEOTIDE SEQUENCE</scope>
</reference>
<dbReference type="PANTHER" id="PTHR43806:SF11">
    <property type="entry name" value="CEREVISIN-RELATED"/>
    <property type="match status" value="1"/>
</dbReference>
<dbReference type="InterPro" id="IPR036852">
    <property type="entry name" value="Peptidase_S8/S53_dom_sf"/>
</dbReference>
<comment type="caution">
    <text evidence="5">Lacks conserved residue(s) required for the propagation of feature annotation.</text>
</comment>
<evidence type="ECO:0000259" key="6">
    <source>
        <dbReference type="Pfam" id="PF00082"/>
    </source>
</evidence>
<evidence type="ECO:0000256" key="3">
    <source>
        <dbReference type="ARBA" id="ARBA00022801"/>
    </source>
</evidence>
<feature type="domain" description="Peptidase S8/S53" evidence="6">
    <location>
        <begin position="219"/>
        <end position="317"/>
    </location>
</feature>
<keyword evidence="4" id="KW-0720">Serine protease</keyword>
<dbReference type="Gene3D" id="3.40.50.200">
    <property type="entry name" value="Peptidase S8/S53 domain"/>
    <property type="match status" value="1"/>
</dbReference>
<dbReference type="PANTHER" id="PTHR43806">
    <property type="entry name" value="PEPTIDASE S8"/>
    <property type="match status" value="1"/>
</dbReference>
<dbReference type="Proteomes" id="UP000708148">
    <property type="component" value="Unassembled WGS sequence"/>
</dbReference>
<accession>A0A8S1JDX2</accession>
<evidence type="ECO:0000256" key="2">
    <source>
        <dbReference type="ARBA" id="ARBA00022670"/>
    </source>
</evidence>
<comment type="similarity">
    <text evidence="1 5">Belongs to the peptidase S8 family.</text>
</comment>
<dbReference type="EMBL" id="CAJHUC010002808">
    <property type="protein sequence ID" value="CAD7704405.1"/>
    <property type="molecule type" value="Genomic_DNA"/>
</dbReference>
<gene>
    <name evidence="7" type="ORF">OSTQU699_LOCUS9760</name>
</gene>
<dbReference type="PRINTS" id="PR00723">
    <property type="entry name" value="SUBTILISIN"/>
</dbReference>
<dbReference type="Pfam" id="PF00082">
    <property type="entry name" value="Peptidase_S8"/>
    <property type="match status" value="1"/>
</dbReference>
<dbReference type="GO" id="GO:0006508">
    <property type="term" value="P:proteolysis"/>
    <property type="evidence" value="ECO:0007669"/>
    <property type="project" value="UniProtKB-KW"/>
</dbReference>
<keyword evidence="2" id="KW-0645">Protease</keyword>
<dbReference type="SUPFAM" id="SSF52743">
    <property type="entry name" value="Subtilisin-like"/>
    <property type="match status" value="1"/>
</dbReference>
<evidence type="ECO:0000256" key="4">
    <source>
        <dbReference type="ARBA" id="ARBA00022825"/>
    </source>
</evidence>
<dbReference type="PROSITE" id="PS00137">
    <property type="entry name" value="SUBTILASE_HIS"/>
    <property type="match status" value="1"/>
</dbReference>
<feature type="non-terminal residue" evidence="7">
    <location>
        <position position="318"/>
    </location>
</feature>
<dbReference type="InterPro" id="IPR050131">
    <property type="entry name" value="Peptidase_S8_subtilisin-like"/>
</dbReference>
<dbReference type="OrthoDB" id="371436at2759"/>
<dbReference type="InterPro" id="IPR022398">
    <property type="entry name" value="Peptidase_S8_His-AS"/>
</dbReference>
<evidence type="ECO:0000256" key="5">
    <source>
        <dbReference type="PROSITE-ProRule" id="PRU01240"/>
    </source>
</evidence>